<dbReference type="EMBL" id="BPLR01007446">
    <property type="protein sequence ID" value="GIY16991.1"/>
    <property type="molecule type" value="Genomic_DNA"/>
</dbReference>
<dbReference type="Proteomes" id="UP001054945">
    <property type="component" value="Unassembled WGS sequence"/>
</dbReference>
<protein>
    <submittedName>
        <fullName evidence="2">Uncharacterized protein</fullName>
    </submittedName>
</protein>
<evidence type="ECO:0000256" key="1">
    <source>
        <dbReference type="SAM" id="MobiDB-lite"/>
    </source>
</evidence>
<accession>A0AAV4R9J7</accession>
<gene>
    <name evidence="2" type="ORF">CEXT_801811</name>
</gene>
<evidence type="ECO:0000313" key="3">
    <source>
        <dbReference type="Proteomes" id="UP001054945"/>
    </source>
</evidence>
<name>A0AAV4R9J7_CAEEX</name>
<proteinExistence type="predicted"/>
<organism evidence="2 3">
    <name type="scientific">Caerostris extrusa</name>
    <name type="common">Bark spider</name>
    <name type="synonym">Caerostris bankana</name>
    <dbReference type="NCBI Taxonomy" id="172846"/>
    <lineage>
        <taxon>Eukaryota</taxon>
        <taxon>Metazoa</taxon>
        <taxon>Ecdysozoa</taxon>
        <taxon>Arthropoda</taxon>
        <taxon>Chelicerata</taxon>
        <taxon>Arachnida</taxon>
        <taxon>Araneae</taxon>
        <taxon>Araneomorphae</taxon>
        <taxon>Entelegynae</taxon>
        <taxon>Araneoidea</taxon>
        <taxon>Araneidae</taxon>
        <taxon>Caerostris</taxon>
    </lineage>
</organism>
<evidence type="ECO:0000313" key="2">
    <source>
        <dbReference type="EMBL" id="GIY16991.1"/>
    </source>
</evidence>
<reference evidence="2 3" key="1">
    <citation type="submission" date="2021-06" db="EMBL/GenBank/DDBJ databases">
        <title>Caerostris extrusa draft genome.</title>
        <authorList>
            <person name="Kono N."/>
            <person name="Arakawa K."/>
        </authorList>
    </citation>
    <scope>NUCLEOTIDE SEQUENCE [LARGE SCALE GENOMIC DNA]</scope>
</reference>
<sequence length="93" mass="9950">MNNVPPSAVGNSFTDCSCECLQSRNAVQNLQFSSDDQINEEPEAHRRADPCTLPERNGFSPLKSEDGLNNPQIIIEAPGNTMTGTAAATITVT</sequence>
<comment type="caution">
    <text evidence="2">The sequence shown here is derived from an EMBL/GenBank/DDBJ whole genome shotgun (WGS) entry which is preliminary data.</text>
</comment>
<keyword evidence="3" id="KW-1185">Reference proteome</keyword>
<feature type="region of interest" description="Disordered" evidence="1">
    <location>
        <begin position="34"/>
        <end position="69"/>
    </location>
</feature>
<dbReference type="AlphaFoldDB" id="A0AAV4R9J7"/>